<dbReference type="NCBIfam" id="TIGR01593">
    <property type="entry name" value="holin_tox_secr"/>
    <property type="match status" value="1"/>
</dbReference>
<feature type="transmembrane region" description="Helical" evidence="5">
    <location>
        <begin position="32"/>
        <end position="51"/>
    </location>
</feature>
<evidence type="ECO:0000256" key="3">
    <source>
        <dbReference type="ARBA" id="ARBA00022989"/>
    </source>
</evidence>
<name>A0ABV1HAL1_9FIRM</name>
<proteinExistence type="predicted"/>
<reference evidence="6 7" key="1">
    <citation type="submission" date="2024-03" db="EMBL/GenBank/DDBJ databases">
        <title>Human intestinal bacterial collection.</title>
        <authorList>
            <person name="Pauvert C."/>
            <person name="Hitch T.C.A."/>
            <person name="Clavel T."/>
        </authorList>
    </citation>
    <scope>NUCLEOTIDE SEQUENCE [LARGE SCALE GENOMIC DNA]</scope>
    <source>
        <strain evidence="6 7">CLA-AA-H185</strain>
    </source>
</reference>
<feature type="transmembrane region" description="Helical" evidence="5">
    <location>
        <begin position="63"/>
        <end position="83"/>
    </location>
</feature>
<evidence type="ECO:0000256" key="1">
    <source>
        <dbReference type="ARBA" id="ARBA00004141"/>
    </source>
</evidence>
<keyword evidence="4 5" id="KW-0472">Membrane</keyword>
<keyword evidence="3 5" id="KW-1133">Transmembrane helix</keyword>
<keyword evidence="7" id="KW-1185">Reference proteome</keyword>
<dbReference type="RefSeq" id="WP_353529791.1">
    <property type="nucleotide sequence ID" value="NZ_JBBMEX010000002.1"/>
</dbReference>
<evidence type="ECO:0000256" key="2">
    <source>
        <dbReference type="ARBA" id="ARBA00022692"/>
    </source>
</evidence>
<gene>
    <name evidence="6" type="ORF">WMO43_02500</name>
</gene>
<comment type="subcellular location">
    <subcellularLocation>
        <location evidence="1">Membrane</location>
        <topology evidence="1">Multi-pass membrane protein</topology>
    </subcellularLocation>
</comment>
<comment type="caution">
    <text evidence="6">The sequence shown here is derived from an EMBL/GenBank/DDBJ whole genome shotgun (WGS) entry which is preliminary data.</text>
</comment>
<dbReference type="EMBL" id="JBBMEX010000002">
    <property type="protein sequence ID" value="MEQ2556754.1"/>
    <property type="molecule type" value="Genomic_DNA"/>
</dbReference>
<sequence length="132" mass="14635">MAKLFNGISVCGGVLGGLLAYFLGGWDVLLKTIVFLAVADYVTGLIKAVYLKQLSSEVGYKGLLKKILMFIIIAVAFEIQKFLNHAVALREIVITFYVCNEAISLLENAAEFIPIPEKLKEVLIQLRDKEEL</sequence>
<evidence type="ECO:0000313" key="6">
    <source>
        <dbReference type="EMBL" id="MEQ2556754.1"/>
    </source>
</evidence>
<accession>A0ABV1HAL1</accession>
<feature type="transmembrane region" description="Helical" evidence="5">
    <location>
        <begin position="7"/>
        <end position="26"/>
    </location>
</feature>
<evidence type="ECO:0000256" key="4">
    <source>
        <dbReference type="ARBA" id="ARBA00023136"/>
    </source>
</evidence>
<organism evidence="6 7">
    <name type="scientific">Maccoyibacter intestinihominis</name>
    <dbReference type="NCBI Taxonomy" id="3133499"/>
    <lineage>
        <taxon>Bacteria</taxon>
        <taxon>Bacillati</taxon>
        <taxon>Bacillota</taxon>
        <taxon>Clostridia</taxon>
        <taxon>Lachnospirales</taxon>
        <taxon>Lachnospiraceae</taxon>
        <taxon>Maccoyibacter</taxon>
    </lineage>
</organism>
<protein>
    <submittedName>
        <fullName evidence="6">Phage holin family protein</fullName>
    </submittedName>
</protein>
<dbReference type="Pfam" id="PF05105">
    <property type="entry name" value="Phage_holin_4_1"/>
    <property type="match status" value="1"/>
</dbReference>
<evidence type="ECO:0000313" key="7">
    <source>
        <dbReference type="Proteomes" id="UP001454489"/>
    </source>
</evidence>
<keyword evidence="2 5" id="KW-0812">Transmembrane</keyword>
<evidence type="ECO:0000256" key="5">
    <source>
        <dbReference type="SAM" id="Phobius"/>
    </source>
</evidence>
<dbReference type="InterPro" id="IPR006480">
    <property type="entry name" value="Phage_holin_4_1"/>
</dbReference>
<dbReference type="Proteomes" id="UP001454489">
    <property type="component" value="Unassembled WGS sequence"/>
</dbReference>